<dbReference type="Gene3D" id="3.90.550.10">
    <property type="entry name" value="Spore Coat Polysaccharide Biosynthesis Protein SpsA, Chain A"/>
    <property type="match status" value="1"/>
</dbReference>
<feature type="compositionally biased region" description="Basic and acidic residues" evidence="1">
    <location>
        <begin position="75"/>
        <end position="88"/>
    </location>
</feature>
<comment type="caution">
    <text evidence="2">The sequence shown here is derived from an EMBL/GenBank/DDBJ whole genome shotgun (WGS) entry which is preliminary data.</text>
</comment>
<sequence>MADDLRDQIEDAGWVVRDAGEGFELTPKPSFTVYPTVASVPVPSARTREGTTGGPAAVPTGDAGPGGGGASTGDAGRRDDEGGGRDGKGLPAASFEASHPGGRQAVVGDAARPPGVDDGTAEETGVDSMVASQVLWDSSLATSRMDEGLSVATTVEDHDKAPPTVATVALIVDGHPSDLRKCVDALIAHSDAKILALDLGNVDGAGTALNELVERHPDRIKAWHVAETPHWRGGSAGWGASRNKLLELDTGDVHVAMETSTILDGDAITPLVSAVTGDVVAAGWKGVDPDDGGRDWHEAGPGEVRGLLGYLLAVRRDKALSVGGFPEKARYYRNADLEFSLTLPGKMVVPEKDLPVHQERHRGYHDVDEEYRDRESRRTYERVMERLRSTGR</sequence>
<gene>
    <name evidence="2" type="ORF">GCM10022226_11200</name>
</gene>
<proteinExistence type="predicted"/>
<feature type="region of interest" description="Disordered" evidence="1">
    <location>
        <begin position="40"/>
        <end position="126"/>
    </location>
</feature>
<dbReference type="Proteomes" id="UP001500888">
    <property type="component" value="Unassembled WGS sequence"/>
</dbReference>
<dbReference type="CDD" id="cd00761">
    <property type="entry name" value="Glyco_tranf_GTA_type"/>
    <property type="match status" value="1"/>
</dbReference>
<organism evidence="2 3">
    <name type="scientific">Sphaerisporangium flaviroseum</name>
    <dbReference type="NCBI Taxonomy" id="509199"/>
    <lineage>
        <taxon>Bacteria</taxon>
        <taxon>Bacillati</taxon>
        <taxon>Actinomycetota</taxon>
        <taxon>Actinomycetes</taxon>
        <taxon>Streptosporangiales</taxon>
        <taxon>Streptosporangiaceae</taxon>
        <taxon>Sphaerisporangium</taxon>
    </lineage>
</organism>
<keyword evidence="3" id="KW-1185">Reference proteome</keyword>
<dbReference type="InterPro" id="IPR029044">
    <property type="entry name" value="Nucleotide-diphossugar_trans"/>
</dbReference>
<evidence type="ECO:0008006" key="4">
    <source>
        <dbReference type="Google" id="ProtNLM"/>
    </source>
</evidence>
<evidence type="ECO:0000256" key="1">
    <source>
        <dbReference type="SAM" id="MobiDB-lite"/>
    </source>
</evidence>
<name>A0ABP7HII8_9ACTN</name>
<accession>A0ABP7HII8</accession>
<protein>
    <recommendedName>
        <fullName evidence="4">Glycosyltransferase</fullName>
    </recommendedName>
</protein>
<reference evidence="3" key="1">
    <citation type="journal article" date="2019" name="Int. J. Syst. Evol. Microbiol.">
        <title>The Global Catalogue of Microorganisms (GCM) 10K type strain sequencing project: providing services to taxonomists for standard genome sequencing and annotation.</title>
        <authorList>
            <consortium name="The Broad Institute Genomics Platform"/>
            <consortium name="The Broad Institute Genome Sequencing Center for Infectious Disease"/>
            <person name="Wu L."/>
            <person name="Ma J."/>
        </authorList>
    </citation>
    <scope>NUCLEOTIDE SEQUENCE [LARGE SCALE GENOMIC DNA]</scope>
    <source>
        <strain evidence="3">JCM 16908</strain>
    </source>
</reference>
<evidence type="ECO:0000313" key="2">
    <source>
        <dbReference type="EMBL" id="GAA3793648.1"/>
    </source>
</evidence>
<dbReference type="EMBL" id="BAAAZR010000001">
    <property type="protein sequence ID" value="GAA3793648.1"/>
    <property type="molecule type" value="Genomic_DNA"/>
</dbReference>
<dbReference type="SUPFAM" id="SSF53448">
    <property type="entry name" value="Nucleotide-diphospho-sugar transferases"/>
    <property type="match status" value="1"/>
</dbReference>
<evidence type="ECO:0000313" key="3">
    <source>
        <dbReference type="Proteomes" id="UP001500888"/>
    </source>
</evidence>